<dbReference type="AlphaFoldDB" id="U4LF73"/>
<reference evidence="3 4" key="1">
    <citation type="journal article" date="2013" name="PLoS Genet.">
        <title>The genome and development-dependent transcriptomes of Pyronema confluens: a window into fungal evolution.</title>
        <authorList>
            <person name="Traeger S."/>
            <person name="Altegoer F."/>
            <person name="Freitag M."/>
            <person name="Gabaldon T."/>
            <person name="Kempken F."/>
            <person name="Kumar A."/>
            <person name="Marcet-Houben M."/>
            <person name="Poggeler S."/>
            <person name="Stajich J.E."/>
            <person name="Nowrousian M."/>
        </authorList>
    </citation>
    <scope>NUCLEOTIDE SEQUENCE [LARGE SCALE GENOMIC DNA]</scope>
    <source>
        <strain evidence="4">CBS 100304</strain>
        <tissue evidence="3">Vegetative mycelium</tissue>
    </source>
</reference>
<organism evidence="3 4">
    <name type="scientific">Pyronema omphalodes (strain CBS 100304)</name>
    <name type="common">Pyronema confluens</name>
    <dbReference type="NCBI Taxonomy" id="1076935"/>
    <lineage>
        <taxon>Eukaryota</taxon>
        <taxon>Fungi</taxon>
        <taxon>Dikarya</taxon>
        <taxon>Ascomycota</taxon>
        <taxon>Pezizomycotina</taxon>
        <taxon>Pezizomycetes</taxon>
        <taxon>Pezizales</taxon>
        <taxon>Pyronemataceae</taxon>
        <taxon>Pyronema</taxon>
    </lineage>
</organism>
<feature type="region of interest" description="Disordered" evidence="1">
    <location>
        <begin position="188"/>
        <end position="216"/>
    </location>
</feature>
<dbReference type="SUPFAM" id="SSF54236">
    <property type="entry name" value="Ubiquitin-like"/>
    <property type="match status" value="1"/>
</dbReference>
<dbReference type="CDD" id="cd17039">
    <property type="entry name" value="Ubl_ubiquitin_like"/>
    <property type="match status" value="1"/>
</dbReference>
<proteinExistence type="predicted"/>
<dbReference type="PROSITE" id="PS50053">
    <property type="entry name" value="UBIQUITIN_2"/>
    <property type="match status" value="1"/>
</dbReference>
<dbReference type="EMBL" id="HF935428">
    <property type="protein sequence ID" value="CCX30192.1"/>
    <property type="molecule type" value="Genomic_DNA"/>
</dbReference>
<gene>
    <name evidence="3" type="ORF">PCON_08294</name>
</gene>
<feature type="domain" description="Ubiquitin-like" evidence="2">
    <location>
        <begin position="1"/>
        <end position="82"/>
    </location>
</feature>
<dbReference type="InterPro" id="IPR000626">
    <property type="entry name" value="Ubiquitin-like_dom"/>
</dbReference>
<feature type="region of interest" description="Disordered" evidence="1">
    <location>
        <begin position="151"/>
        <end position="175"/>
    </location>
</feature>
<feature type="compositionally biased region" description="Basic residues" evidence="1">
    <location>
        <begin position="233"/>
        <end position="243"/>
    </location>
</feature>
<sequence>MHVDLAHQILRPLASFNLEPATKVGALKEVLADISFGKDSSVKPEDITLTHEGRELDDDSILGQQLIEDDSTVTVYIKDAAKQLELLKNANRLANTHVDYRLEIKVLKNTVDDLHKKYLGVLKQLEAASKELVHLHSLRRQARVGNTMETTGSACVTEPPQSQFTDKQGLKDTTGPHYTVVPARFTDKRGLNDNTAPSGIVMSPELSDKRGQQGTAGLDPAVASAQLTELTNKRGRKAVRKQQLKSEETNLGVLD</sequence>
<evidence type="ECO:0000256" key="1">
    <source>
        <dbReference type="SAM" id="MobiDB-lite"/>
    </source>
</evidence>
<name>U4LF73_PYROM</name>
<evidence type="ECO:0000313" key="3">
    <source>
        <dbReference type="EMBL" id="CCX30192.1"/>
    </source>
</evidence>
<accession>U4LF73</accession>
<keyword evidence="4" id="KW-1185">Reference proteome</keyword>
<dbReference type="Gene3D" id="3.10.20.90">
    <property type="entry name" value="Phosphatidylinositol 3-kinase Catalytic Subunit, Chain A, domain 1"/>
    <property type="match status" value="1"/>
</dbReference>
<dbReference type="InterPro" id="IPR029071">
    <property type="entry name" value="Ubiquitin-like_domsf"/>
</dbReference>
<protein>
    <recommendedName>
        <fullName evidence="2">Ubiquitin-like domain-containing protein</fullName>
    </recommendedName>
</protein>
<feature type="region of interest" description="Disordered" evidence="1">
    <location>
        <begin position="233"/>
        <end position="255"/>
    </location>
</feature>
<evidence type="ECO:0000259" key="2">
    <source>
        <dbReference type="PROSITE" id="PS50053"/>
    </source>
</evidence>
<dbReference type="Proteomes" id="UP000018144">
    <property type="component" value="Unassembled WGS sequence"/>
</dbReference>
<feature type="compositionally biased region" description="Polar residues" evidence="1">
    <location>
        <begin position="151"/>
        <end position="166"/>
    </location>
</feature>
<evidence type="ECO:0000313" key="4">
    <source>
        <dbReference type="Proteomes" id="UP000018144"/>
    </source>
</evidence>